<feature type="compositionally biased region" description="Polar residues" evidence="2">
    <location>
        <begin position="920"/>
        <end position="931"/>
    </location>
</feature>
<feature type="region of interest" description="Disordered" evidence="2">
    <location>
        <begin position="643"/>
        <end position="763"/>
    </location>
</feature>
<dbReference type="GO" id="GO:0003677">
    <property type="term" value="F:DNA binding"/>
    <property type="evidence" value="ECO:0007669"/>
    <property type="project" value="UniProtKB-KW"/>
</dbReference>
<dbReference type="Proteomes" id="UP001143981">
    <property type="component" value="Unassembled WGS sequence"/>
</dbReference>
<feature type="compositionally biased region" description="Low complexity" evidence="2">
    <location>
        <begin position="372"/>
        <end position="385"/>
    </location>
</feature>
<dbReference type="PANTHER" id="PTHR13037:SF24">
    <property type="entry name" value="POLYCOMB PROTEIN PCL-RELATED"/>
    <property type="match status" value="1"/>
</dbReference>
<feature type="region of interest" description="Disordered" evidence="2">
    <location>
        <begin position="129"/>
        <end position="180"/>
    </location>
</feature>
<feature type="region of interest" description="Disordered" evidence="2">
    <location>
        <begin position="985"/>
        <end position="1098"/>
    </location>
</feature>
<feature type="compositionally biased region" description="Pro residues" evidence="2">
    <location>
        <begin position="643"/>
        <end position="658"/>
    </location>
</feature>
<accession>A0A9W7YEJ6</accession>
<feature type="compositionally biased region" description="Polar residues" evidence="2">
    <location>
        <begin position="479"/>
        <end position="491"/>
    </location>
</feature>
<keyword evidence="4" id="KW-0238">DNA-binding</keyword>
<comment type="caution">
    <text evidence="4">The sequence shown here is derived from an EMBL/GenBank/DDBJ whole genome shotgun (WGS) entry which is preliminary data.</text>
</comment>
<feature type="compositionally biased region" description="Basic and acidic residues" evidence="2">
    <location>
        <begin position="1008"/>
        <end position="1020"/>
    </location>
</feature>
<dbReference type="InterPro" id="IPR009057">
    <property type="entry name" value="Homeodomain-like_sf"/>
</dbReference>
<proteinExistence type="predicted"/>
<keyword evidence="1" id="KW-0945">Host-virus interaction</keyword>
<dbReference type="PROSITE" id="PS51293">
    <property type="entry name" value="SANT"/>
    <property type="match status" value="1"/>
</dbReference>
<dbReference type="Gene3D" id="1.20.58.1880">
    <property type="match status" value="2"/>
</dbReference>
<feature type="region of interest" description="Disordered" evidence="2">
    <location>
        <begin position="805"/>
        <end position="948"/>
    </location>
</feature>
<feature type="compositionally biased region" description="Low complexity" evidence="2">
    <location>
        <begin position="838"/>
        <end position="897"/>
    </location>
</feature>
<sequence>MEAAAECAPTDHSVGTKTSDDEATVDTTGILERRSRGNALLRSIINANRERKRESLDKAGSLLAMDGSVTGIDDLTPAIYTPDDELSDDMSPTAPVQPTLATDQRGLPATAAVTAAAVAAVAEAAAGEAVEVAAEASEDADDDDDDEEDEEEEGELVEDAQWEPRRLHARENGRAGSDSDEIVEASGVVAERSSPLIVSRRSQSRFGAMFTAVLDDSQCSLPTRTPEAADSLRESALDRFVAEHPAPRRPLSSHGTLRICHTDGGDEARLDAVVDEQAGEQDEILVGAAVWQLGDRRRVLRALHRLGADFAQVASLMPSKTTAQCRYFYYHYRTPAGALISEVISGASPKKAPAIPQPDALVLPPALSANANASTGTGTSTSTSGHAGGAGSQLLVPEMPAPKRARTLSPTGSDDSNDDDDDEMPLATQLAEELAALQPPHHASELVLVRPTAASPLAATPVPGLVLPRPAPSGMSPVQPLTGTSNPSPHTATAKKSGYSSYWSVHERSAFMHHVSRLGQNWLALADAIGSKTATQVRNYFRANREKLGLDVIIIEYERNRAAGTLPPPVPFTPVSAKDEAQARKEKRGRKRKGDAAKSPRAGSPEEPANTASTPNTAPANMTSFPTMGVDGGRAVVFARPPLPAAEPRSPKPAAPHPPMHDRPPAPSYSLPAGQQLPRLHPWGRPPQHHSLPLPTGSAQQQQPPHVAIRLVSEPSAEIDLRASVAGRDDSSTPLSQPTPPPVEGLRLSSSPGPGAVPAIASSRGRQMSVLNIANLTESTAAPVPRPSLPEEPRKVSVTKINALLNDDSPGASHVSSDWFNDDPAPASQAEDEATGIAALALASMMGAARSSHQPAFQPRQQQQPPRQQHQEPLPRLQQRQQQPLPLLQPQPQSQMRTAAVSAFSPVVNTTMSPADFTMTRPSSTGPSTYTGPMRQRKPSAPPQPTTTLFPPRASFSSYHQHAMMSPLAGPSEVPLVRTPTLLPSQGMARQPYSPHMGARPGTYPEPPHPRYPEPMERHQSPRPHYAPHQHYYYPPLSPGRQQHQHQHQQQHQQQHHLQQRQQPGHAPGSQGYHPPPHHNSMPPYHHHHHPAPPPPPM</sequence>
<gene>
    <name evidence="4" type="primary">SNT1_1</name>
    <name evidence="4" type="ORF">LPJ61_001332</name>
</gene>
<evidence type="ECO:0000259" key="3">
    <source>
        <dbReference type="PROSITE" id="PS51293"/>
    </source>
</evidence>
<protein>
    <submittedName>
        <fullName evidence="4">DNA-binding protein snt1</fullName>
    </submittedName>
</protein>
<dbReference type="EMBL" id="JANBOI010000107">
    <property type="protein sequence ID" value="KAJ1733925.1"/>
    <property type="molecule type" value="Genomic_DNA"/>
</dbReference>
<dbReference type="SMART" id="SM00717">
    <property type="entry name" value="SANT"/>
    <property type="match status" value="2"/>
</dbReference>
<feature type="region of interest" description="Disordered" evidence="2">
    <location>
        <begin position="1"/>
        <end position="30"/>
    </location>
</feature>
<dbReference type="AlphaFoldDB" id="A0A9W7YEJ6"/>
<evidence type="ECO:0000313" key="4">
    <source>
        <dbReference type="EMBL" id="KAJ1733925.1"/>
    </source>
</evidence>
<name>A0A9W7YEJ6_9FUNG</name>
<dbReference type="SUPFAM" id="SSF46689">
    <property type="entry name" value="Homeodomain-like"/>
    <property type="match status" value="2"/>
</dbReference>
<feature type="compositionally biased region" description="Basic residues" evidence="2">
    <location>
        <begin position="1043"/>
        <end position="1059"/>
    </location>
</feature>
<feature type="domain" description="SANT" evidence="3">
    <location>
        <begin position="295"/>
        <end position="337"/>
    </location>
</feature>
<dbReference type="CDD" id="cd00167">
    <property type="entry name" value="SANT"/>
    <property type="match status" value="2"/>
</dbReference>
<evidence type="ECO:0000313" key="5">
    <source>
        <dbReference type="Proteomes" id="UP001143981"/>
    </source>
</evidence>
<feature type="region of interest" description="Disordered" evidence="2">
    <location>
        <begin position="470"/>
        <end position="495"/>
    </location>
</feature>
<reference evidence="4" key="1">
    <citation type="submission" date="2022-07" db="EMBL/GenBank/DDBJ databases">
        <title>Phylogenomic reconstructions and comparative analyses of Kickxellomycotina fungi.</title>
        <authorList>
            <person name="Reynolds N.K."/>
            <person name="Stajich J.E."/>
            <person name="Barry K."/>
            <person name="Grigoriev I.V."/>
            <person name="Crous P."/>
            <person name="Smith M.E."/>
        </authorList>
    </citation>
    <scope>NUCLEOTIDE SEQUENCE</scope>
    <source>
        <strain evidence="4">BCRC 34381</strain>
    </source>
</reference>
<feature type="region of interest" description="Disordered" evidence="2">
    <location>
        <begin position="372"/>
        <end position="423"/>
    </location>
</feature>
<keyword evidence="5" id="KW-1185">Reference proteome</keyword>
<feature type="region of interest" description="Disordered" evidence="2">
    <location>
        <begin position="563"/>
        <end position="628"/>
    </location>
</feature>
<feature type="compositionally biased region" description="Acidic residues" evidence="2">
    <location>
        <begin position="136"/>
        <end position="161"/>
    </location>
</feature>
<evidence type="ECO:0000256" key="1">
    <source>
        <dbReference type="ARBA" id="ARBA00022581"/>
    </source>
</evidence>
<dbReference type="InterPro" id="IPR001005">
    <property type="entry name" value="SANT/Myb"/>
</dbReference>
<dbReference type="OrthoDB" id="10258692at2759"/>
<organism evidence="4 5">
    <name type="scientific">Coemansia biformis</name>
    <dbReference type="NCBI Taxonomy" id="1286918"/>
    <lineage>
        <taxon>Eukaryota</taxon>
        <taxon>Fungi</taxon>
        <taxon>Fungi incertae sedis</taxon>
        <taxon>Zoopagomycota</taxon>
        <taxon>Kickxellomycotina</taxon>
        <taxon>Kickxellomycetes</taxon>
        <taxon>Kickxellales</taxon>
        <taxon>Kickxellaceae</taxon>
        <taxon>Coemansia</taxon>
    </lineage>
</organism>
<evidence type="ECO:0000256" key="2">
    <source>
        <dbReference type="SAM" id="MobiDB-lite"/>
    </source>
</evidence>
<feature type="compositionally biased region" description="Basic and acidic residues" evidence="2">
    <location>
        <begin position="162"/>
        <end position="173"/>
    </location>
</feature>
<dbReference type="InterPro" id="IPR017884">
    <property type="entry name" value="SANT_dom"/>
</dbReference>
<feature type="compositionally biased region" description="Low complexity" evidence="2">
    <location>
        <begin position="608"/>
        <end position="621"/>
    </location>
</feature>
<dbReference type="PANTHER" id="PTHR13037">
    <property type="entry name" value="FORMIN"/>
    <property type="match status" value="1"/>
</dbReference>
<dbReference type="Pfam" id="PF00249">
    <property type="entry name" value="Myb_DNA-binding"/>
    <property type="match status" value="2"/>
</dbReference>